<dbReference type="SMART" id="SM00028">
    <property type="entry name" value="TPR"/>
    <property type="match status" value="6"/>
</dbReference>
<reference evidence="5 6" key="1">
    <citation type="submission" date="2019-08" db="EMBL/GenBank/DDBJ databases">
        <title>Deep-cultivation of Planctomycetes and their phenomic and genomic characterization uncovers novel biology.</title>
        <authorList>
            <person name="Wiegand S."/>
            <person name="Jogler M."/>
            <person name="Boedeker C."/>
            <person name="Pinto D."/>
            <person name="Vollmers J."/>
            <person name="Rivas-Marin E."/>
            <person name="Kohn T."/>
            <person name="Peeters S.H."/>
            <person name="Heuer A."/>
            <person name="Rast P."/>
            <person name="Oberbeckmann S."/>
            <person name="Bunk B."/>
            <person name="Jeske O."/>
            <person name="Meyerdierks A."/>
            <person name="Storesund J.E."/>
            <person name="Kallscheuer N."/>
            <person name="Luecker S."/>
            <person name="Lage O.M."/>
            <person name="Pohl T."/>
            <person name="Merkel B.J."/>
            <person name="Hornburger P."/>
            <person name="Mueller R.-W."/>
            <person name="Bruemmer F."/>
            <person name="Labrenz M."/>
            <person name="Spormann A.M."/>
            <person name="Op den Camp H."/>
            <person name="Overmann J."/>
            <person name="Amann R."/>
            <person name="Jetten M.S.M."/>
            <person name="Mascher T."/>
            <person name="Medema M.H."/>
            <person name="Devos D.P."/>
            <person name="Kaster A.-K."/>
            <person name="Ovreas L."/>
            <person name="Rohde M."/>
            <person name="Galperin M.Y."/>
            <person name="Jogler C."/>
        </authorList>
    </citation>
    <scope>NUCLEOTIDE SEQUENCE [LARGE SCALE GENOMIC DNA]</scope>
    <source>
        <strain evidence="5 6">OJF2</strain>
    </source>
</reference>
<dbReference type="InterPro" id="IPR039568">
    <property type="entry name" value="Peptidase_MA-like_dom"/>
</dbReference>
<evidence type="ECO:0000259" key="4">
    <source>
        <dbReference type="Pfam" id="PF13485"/>
    </source>
</evidence>
<dbReference type="Gene3D" id="1.25.40.10">
    <property type="entry name" value="Tetratricopeptide repeat domain"/>
    <property type="match status" value="4"/>
</dbReference>
<dbReference type="InterPro" id="IPR051685">
    <property type="entry name" value="Ycf3/AcsC/BcsC/TPR_MFPF"/>
</dbReference>
<dbReference type="SUPFAM" id="SSF48452">
    <property type="entry name" value="TPR-like"/>
    <property type="match status" value="2"/>
</dbReference>
<dbReference type="RefSeq" id="WP_148596091.1">
    <property type="nucleotide sequence ID" value="NZ_CP042997.1"/>
</dbReference>
<dbReference type="InterPro" id="IPR019734">
    <property type="entry name" value="TPR_rpt"/>
</dbReference>
<dbReference type="Pfam" id="PF13485">
    <property type="entry name" value="Peptidase_MA_2"/>
    <property type="match status" value="1"/>
</dbReference>
<keyword evidence="2" id="KW-0802">TPR repeat</keyword>
<dbReference type="Pfam" id="PF13432">
    <property type="entry name" value="TPR_16"/>
    <property type="match status" value="2"/>
</dbReference>
<evidence type="ECO:0000259" key="3">
    <source>
        <dbReference type="Pfam" id="PF03704"/>
    </source>
</evidence>
<dbReference type="KEGG" id="agv:OJF2_49610"/>
<keyword evidence="1" id="KW-0677">Repeat</keyword>
<feature type="domain" description="Peptidase MA-like" evidence="4">
    <location>
        <begin position="502"/>
        <end position="627"/>
    </location>
</feature>
<accession>A0A5B9W744</accession>
<protein>
    <submittedName>
        <fullName evidence="5">Tetratricopeptide repeat protein</fullName>
    </submittedName>
</protein>
<evidence type="ECO:0000256" key="2">
    <source>
        <dbReference type="ARBA" id="ARBA00022803"/>
    </source>
</evidence>
<dbReference type="InterPro" id="IPR011990">
    <property type="entry name" value="TPR-like_helical_dom_sf"/>
</dbReference>
<gene>
    <name evidence="5" type="ORF">OJF2_49610</name>
</gene>
<evidence type="ECO:0000313" key="5">
    <source>
        <dbReference type="EMBL" id="QEH36398.1"/>
    </source>
</evidence>
<dbReference type="EMBL" id="CP042997">
    <property type="protein sequence ID" value="QEH36398.1"/>
    <property type="molecule type" value="Genomic_DNA"/>
</dbReference>
<keyword evidence="6" id="KW-1185">Reference proteome</keyword>
<dbReference type="PANTHER" id="PTHR44943:SF4">
    <property type="entry name" value="TPR REPEAT-CONTAINING PROTEIN MJ0798"/>
    <property type="match status" value="1"/>
</dbReference>
<dbReference type="Proteomes" id="UP000324233">
    <property type="component" value="Chromosome"/>
</dbReference>
<name>A0A5B9W744_9BACT</name>
<evidence type="ECO:0000256" key="1">
    <source>
        <dbReference type="ARBA" id="ARBA00022737"/>
    </source>
</evidence>
<organism evidence="5 6">
    <name type="scientific">Aquisphaera giovannonii</name>
    <dbReference type="NCBI Taxonomy" id="406548"/>
    <lineage>
        <taxon>Bacteria</taxon>
        <taxon>Pseudomonadati</taxon>
        <taxon>Planctomycetota</taxon>
        <taxon>Planctomycetia</taxon>
        <taxon>Isosphaerales</taxon>
        <taxon>Isosphaeraceae</taxon>
        <taxon>Aquisphaera</taxon>
    </lineage>
</organism>
<dbReference type="Pfam" id="PF03704">
    <property type="entry name" value="BTAD"/>
    <property type="match status" value="1"/>
</dbReference>
<sequence>MPTPIDPPHPGPPAGYRRPAAGRPLLAIVVAWGAFTAAGPALAADADEAAKLLRRGDYAGCARQAAEAIRDGERDEAWPALKIRAEMAQGKYDEALKSLKAATRRYPASLNLYLLGRDVRRFNGLAGGEPEAMKDIEEQVQSFPRRYATAEGQVALGRFLLLRGADPKKVLDQFYDSVIRQVPDFLDAYMASAELALDKQDHALAAETLRKAPKEAAEDPRYHYLMALAFADDDRAAAAKSLQEALKINPRYVDALLLTADALVDSEKYADAAKVLDSVSAINPSEPRAWVYRAVLAHLRSDEAAEASARKSALAPWPANPEVDALIGRKLAQKYRFAEAATYLRRALAFDAGYMPARVQLAETLLRLGEEAEGWKLAGEVFAADGYNVVAYNLMTLHDLLAKFRTLEEDGLVVRMDPREADLYGPRVLALLKRARSTLAAKYGATLPSRVIVEIFPRKKEFAVRTFGLPGADGFLGVCFGPVITANSPASQGESPSNWESVLWHEFCHSVTLSKTRNKMPRWLSEGISVYEEGQQDPAWKTVLNPRFREMILGDDLTPLSQLSSAFLAPKSAQHIQFAYFESALAVEFLVKSAGLDGLKGVLDDLGAGRTINDSLPARTRMSLSELDGAFARFARERAEATARGLTWEDVDVADDASSRDVEAWLKSHPTSFKGRQLLATRLIAEKRWPEAKAALTELKERYPEYVGPENPYMLLAAIDRQASDPAAEHAVLDELAARDGDASAAYIRLMELDEAAGNWDGVARNANRLLAVNPLVPAPHRSLARAVEHLGRRDDAIAAWKALALLDDTDPAQTHFRLAKLLGEAGRKDEARREVLKSLEEAPRFLDAHRLLLDLVDNDHAGTTPRPPSGSSHGH</sequence>
<feature type="domain" description="Bacterial transcriptional activator" evidence="3">
    <location>
        <begin position="728"/>
        <end position="808"/>
    </location>
</feature>
<dbReference type="AlphaFoldDB" id="A0A5B9W744"/>
<dbReference type="OrthoDB" id="9787613at2"/>
<evidence type="ECO:0000313" key="6">
    <source>
        <dbReference type="Proteomes" id="UP000324233"/>
    </source>
</evidence>
<dbReference type="Pfam" id="PF14559">
    <property type="entry name" value="TPR_19"/>
    <property type="match status" value="1"/>
</dbReference>
<dbReference type="PANTHER" id="PTHR44943">
    <property type="entry name" value="CELLULOSE SYNTHASE OPERON PROTEIN C"/>
    <property type="match status" value="1"/>
</dbReference>
<dbReference type="InterPro" id="IPR005158">
    <property type="entry name" value="BTAD"/>
</dbReference>
<proteinExistence type="predicted"/>